<reference evidence="6 7" key="1">
    <citation type="submission" date="2024-09" db="EMBL/GenBank/DDBJ databases">
        <authorList>
            <person name="Sun Q."/>
            <person name="Mori K."/>
        </authorList>
    </citation>
    <scope>NUCLEOTIDE SEQUENCE [LARGE SCALE GENOMIC DNA]</scope>
    <source>
        <strain evidence="6 7">TISTR 2452</strain>
    </source>
</reference>
<dbReference type="PANTHER" id="PTHR42939">
    <property type="entry name" value="ABC TRANSPORTER ATP-BINDING PROTEIN ALBC-RELATED"/>
    <property type="match status" value="1"/>
</dbReference>
<dbReference type="Gene3D" id="3.40.50.300">
    <property type="entry name" value="P-loop containing nucleotide triphosphate hydrolases"/>
    <property type="match status" value="1"/>
</dbReference>
<proteinExistence type="predicted"/>
<evidence type="ECO:0000256" key="3">
    <source>
        <dbReference type="ARBA" id="ARBA00022840"/>
    </source>
</evidence>
<dbReference type="PROSITE" id="PS50893">
    <property type="entry name" value="ABC_TRANSPORTER_2"/>
    <property type="match status" value="1"/>
</dbReference>
<dbReference type="SMART" id="SM00382">
    <property type="entry name" value="AAA"/>
    <property type="match status" value="1"/>
</dbReference>
<dbReference type="InterPro" id="IPR003439">
    <property type="entry name" value="ABC_transporter-like_ATP-bd"/>
</dbReference>
<keyword evidence="3 6" id="KW-0067">ATP-binding</keyword>
<keyword evidence="2" id="KW-0547">Nucleotide-binding</keyword>
<dbReference type="InterPro" id="IPR003593">
    <property type="entry name" value="AAA+_ATPase"/>
</dbReference>
<evidence type="ECO:0000256" key="2">
    <source>
        <dbReference type="ARBA" id="ARBA00022741"/>
    </source>
</evidence>
<keyword evidence="1" id="KW-0813">Transport</keyword>
<accession>A0ABV5KYN5</accession>
<dbReference type="InterPro" id="IPR027417">
    <property type="entry name" value="P-loop_NTPase"/>
</dbReference>
<dbReference type="SUPFAM" id="SSF52540">
    <property type="entry name" value="P-loop containing nucleoside triphosphate hydrolases"/>
    <property type="match status" value="1"/>
</dbReference>
<feature type="compositionally biased region" description="Polar residues" evidence="4">
    <location>
        <begin position="302"/>
        <end position="323"/>
    </location>
</feature>
<dbReference type="CDD" id="cd03230">
    <property type="entry name" value="ABC_DR_subfamily_A"/>
    <property type="match status" value="1"/>
</dbReference>
<comment type="caution">
    <text evidence="6">The sequence shown here is derived from an EMBL/GenBank/DDBJ whole genome shotgun (WGS) entry which is preliminary data.</text>
</comment>
<name>A0ABV5KYN5_9BACL</name>
<dbReference type="PANTHER" id="PTHR42939:SF1">
    <property type="entry name" value="ABC TRANSPORTER ATP-BINDING PROTEIN ALBC-RELATED"/>
    <property type="match status" value="1"/>
</dbReference>
<sequence>MTYNDTPLVRLHGASRRFNGTTALSDIDLALRRGESAALVGHNGSGKSTLLRLIGGLLPLSRGKREYLGQGPIGYVPDRFPKLKFTSREYLTHMGRIQRKPEAELKARIVQLHELFRLSVSDRQDMRHYSKGMLQKVNLMQALLTPPAVLLLDEPLAGLDAATQDELVAILRRLKQDGVTLAAATHEPEFADLLADRVVTLAQGRIVSDQERSRATAHDSAQPDMLIRCRAPEEMLRPLGRHAGVLEYEVNGEAGCFRLEERLSDAFLASAIKHGVSIREVTSVITRHARSQDNREPRVATSPASTSSHEAPESSAATAARQSVNERSRSFP</sequence>
<evidence type="ECO:0000259" key="5">
    <source>
        <dbReference type="PROSITE" id="PS50893"/>
    </source>
</evidence>
<gene>
    <name evidence="6" type="ORF">ACFFSY_30670</name>
</gene>
<evidence type="ECO:0000313" key="6">
    <source>
        <dbReference type="EMBL" id="MFB9330331.1"/>
    </source>
</evidence>
<feature type="domain" description="ABC transporter" evidence="5">
    <location>
        <begin position="9"/>
        <end position="228"/>
    </location>
</feature>
<dbReference type="InterPro" id="IPR051782">
    <property type="entry name" value="ABC_Transporter_VariousFunc"/>
</dbReference>
<dbReference type="Proteomes" id="UP001589747">
    <property type="component" value="Unassembled WGS sequence"/>
</dbReference>
<protein>
    <submittedName>
        <fullName evidence="6">ABC transporter ATP-binding protein</fullName>
    </submittedName>
</protein>
<evidence type="ECO:0000256" key="1">
    <source>
        <dbReference type="ARBA" id="ARBA00022448"/>
    </source>
</evidence>
<dbReference type="RefSeq" id="WP_377501414.1">
    <property type="nucleotide sequence ID" value="NZ_JBHMDO010000047.1"/>
</dbReference>
<organism evidence="6 7">
    <name type="scientific">Paenibacillus aurantiacus</name>
    <dbReference type="NCBI Taxonomy" id="1936118"/>
    <lineage>
        <taxon>Bacteria</taxon>
        <taxon>Bacillati</taxon>
        <taxon>Bacillota</taxon>
        <taxon>Bacilli</taxon>
        <taxon>Bacillales</taxon>
        <taxon>Paenibacillaceae</taxon>
        <taxon>Paenibacillus</taxon>
    </lineage>
</organism>
<keyword evidence="7" id="KW-1185">Reference proteome</keyword>
<dbReference type="Pfam" id="PF00005">
    <property type="entry name" value="ABC_tran"/>
    <property type="match status" value="1"/>
</dbReference>
<dbReference type="EMBL" id="JBHMDO010000047">
    <property type="protein sequence ID" value="MFB9330331.1"/>
    <property type="molecule type" value="Genomic_DNA"/>
</dbReference>
<evidence type="ECO:0000256" key="4">
    <source>
        <dbReference type="SAM" id="MobiDB-lite"/>
    </source>
</evidence>
<evidence type="ECO:0000313" key="7">
    <source>
        <dbReference type="Proteomes" id="UP001589747"/>
    </source>
</evidence>
<dbReference type="GO" id="GO:0005524">
    <property type="term" value="F:ATP binding"/>
    <property type="evidence" value="ECO:0007669"/>
    <property type="project" value="UniProtKB-KW"/>
</dbReference>
<feature type="region of interest" description="Disordered" evidence="4">
    <location>
        <begin position="287"/>
        <end position="332"/>
    </location>
</feature>